<comment type="caution">
    <text evidence="4">The sequence shown here is derived from an EMBL/GenBank/DDBJ whole genome shotgun (WGS) entry which is preliminary data.</text>
</comment>
<keyword evidence="5" id="KW-1185">Reference proteome</keyword>
<organism evidence="4 5">
    <name type="scientific">Autumnicola lenta</name>
    <dbReference type="NCBI Taxonomy" id="3075593"/>
    <lineage>
        <taxon>Bacteria</taxon>
        <taxon>Pseudomonadati</taxon>
        <taxon>Bacteroidota</taxon>
        <taxon>Flavobacteriia</taxon>
        <taxon>Flavobacteriales</taxon>
        <taxon>Flavobacteriaceae</taxon>
        <taxon>Autumnicola</taxon>
    </lineage>
</organism>
<dbReference type="EMBL" id="JAVRHO010000002">
    <property type="protein sequence ID" value="MDT0645477.1"/>
    <property type="molecule type" value="Genomic_DNA"/>
</dbReference>
<dbReference type="InterPro" id="IPR053142">
    <property type="entry name" value="PchR_regulatory_protein"/>
</dbReference>
<evidence type="ECO:0000313" key="4">
    <source>
        <dbReference type="EMBL" id="MDT0645477.1"/>
    </source>
</evidence>
<dbReference type="PANTHER" id="PTHR47893">
    <property type="entry name" value="REGULATORY PROTEIN PCHR"/>
    <property type="match status" value="1"/>
</dbReference>
<dbReference type="SUPFAM" id="SSF46689">
    <property type="entry name" value="Homeodomain-like"/>
    <property type="match status" value="1"/>
</dbReference>
<dbReference type="InterPro" id="IPR009057">
    <property type="entry name" value="Homeodomain-like_sf"/>
</dbReference>
<dbReference type="PANTHER" id="PTHR47893:SF1">
    <property type="entry name" value="REGULATORY PROTEIN PCHR"/>
    <property type="match status" value="1"/>
</dbReference>
<proteinExistence type="predicted"/>
<dbReference type="Pfam" id="PF12833">
    <property type="entry name" value="HTH_18"/>
    <property type="match status" value="1"/>
</dbReference>
<keyword evidence="1" id="KW-0805">Transcription regulation</keyword>
<evidence type="ECO:0000259" key="3">
    <source>
        <dbReference type="PROSITE" id="PS01124"/>
    </source>
</evidence>
<evidence type="ECO:0000256" key="1">
    <source>
        <dbReference type="ARBA" id="ARBA00023015"/>
    </source>
</evidence>
<name>A0ABU3CGW0_9FLAO</name>
<evidence type="ECO:0000256" key="2">
    <source>
        <dbReference type="ARBA" id="ARBA00023163"/>
    </source>
</evidence>
<dbReference type="InterPro" id="IPR018060">
    <property type="entry name" value="HTH_AraC"/>
</dbReference>
<evidence type="ECO:0000313" key="5">
    <source>
        <dbReference type="Proteomes" id="UP001245285"/>
    </source>
</evidence>
<protein>
    <submittedName>
        <fullName evidence="4">AraC family transcriptional regulator</fullName>
    </submittedName>
</protein>
<dbReference type="RefSeq" id="WP_311493649.1">
    <property type="nucleotide sequence ID" value="NZ_JAVRHO010000002.1"/>
</dbReference>
<feature type="domain" description="HTH araC/xylS-type" evidence="3">
    <location>
        <begin position="195"/>
        <end position="279"/>
    </location>
</feature>
<dbReference type="SMART" id="SM00342">
    <property type="entry name" value="HTH_ARAC"/>
    <property type="match status" value="1"/>
</dbReference>
<dbReference type="Gene3D" id="1.10.10.60">
    <property type="entry name" value="Homeodomain-like"/>
    <property type="match status" value="2"/>
</dbReference>
<gene>
    <name evidence="4" type="ORF">RM545_02140</name>
</gene>
<sequence length="279" mass="32230">MKDSFNKTSVKKKSWEIENISISHNIVDYNSFGKSVSKNDTELVRLHFGLSGNYDFKYKQLNAEYSFTGHHNNLLYSDGFEIEVSNKSKRIETFGINFTTESFVNIAQNGTDPLKRFSEKILNKKSAILSENWRPNNFKIQSVITEIINSSYTNELKDLFLLSKSIELLVLQAELYDKKKENNFIRSNVDKQKLFEAKEILALKIERPPTIVELSKLVGLNEYKLKKGFKELFETTIFGYIHKTRMTLAKRLLLGTEKSAKEVAYETGYSSPQHFSNAF</sequence>
<dbReference type="PROSITE" id="PS01124">
    <property type="entry name" value="HTH_ARAC_FAMILY_2"/>
    <property type="match status" value="1"/>
</dbReference>
<keyword evidence="2" id="KW-0804">Transcription</keyword>
<accession>A0ABU3CGW0</accession>
<reference evidence="4 5" key="1">
    <citation type="submission" date="2023-09" db="EMBL/GenBank/DDBJ databases">
        <authorList>
            <person name="Rey-Velasco X."/>
        </authorList>
    </citation>
    <scope>NUCLEOTIDE SEQUENCE [LARGE SCALE GENOMIC DNA]</scope>
    <source>
        <strain evidence="4 5">F260</strain>
    </source>
</reference>
<dbReference type="Proteomes" id="UP001245285">
    <property type="component" value="Unassembled WGS sequence"/>
</dbReference>